<dbReference type="PANTHER" id="PTHR43734:SF1">
    <property type="entry name" value="PHYTOENE DESATURASE"/>
    <property type="match status" value="1"/>
</dbReference>
<dbReference type="InterPro" id="IPR002937">
    <property type="entry name" value="Amino_oxidase"/>
</dbReference>
<dbReference type="NCBIfam" id="TIGR02734">
    <property type="entry name" value="crtI_fam"/>
    <property type="match status" value="1"/>
</dbReference>
<organism evidence="7 8">
    <name type="scientific">Paenibacillus bovis</name>
    <dbReference type="NCBI Taxonomy" id="1616788"/>
    <lineage>
        <taxon>Bacteria</taxon>
        <taxon>Bacillati</taxon>
        <taxon>Bacillota</taxon>
        <taxon>Bacilli</taxon>
        <taxon>Bacillales</taxon>
        <taxon>Paenibacillaceae</taxon>
        <taxon>Paenibacillus</taxon>
    </lineage>
</organism>
<dbReference type="AlphaFoldDB" id="A0A172ZLW7"/>
<dbReference type="SUPFAM" id="SSF51905">
    <property type="entry name" value="FAD/NAD(P)-binding domain"/>
    <property type="match status" value="1"/>
</dbReference>
<dbReference type="InterPro" id="IPR014105">
    <property type="entry name" value="Carotenoid/retinoid_OxRdtase"/>
</dbReference>
<accession>A0A172ZLW7</accession>
<dbReference type="KEGG" id="pbv:AR543_22780"/>
<dbReference type="GO" id="GO:0016627">
    <property type="term" value="F:oxidoreductase activity, acting on the CH-CH group of donors"/>
    <property type="evidence" value="ECO:0007669"/>
    <property type="project" value="UniProtKB-ARBA"/>
</dbReference>
<dbReference type="InterPro" id="IPR008150">
    <property type="entry name" value="Phytoene_DH_bac_CS"/>
</dbReference>
<dbReference type="RefSeq" id="WP_060536568.1">
    <property type="nucleotide sequence ID" value="NZ_CP013023.1"/>
</dbReference>
<name>A0A172ZLW7_9BACL</name>
<dbReference type="PRINTS" id="PR00419">
    <property type="entry name" value="ADXRDTASE"/>
</dbReference>
<dbReference type="OrthoDB" id="9814556at2"/>
<sequence>MKAIESTRKAVIVGAGPGGLAAGMLLASHGYEVDVYEKQPVVGGRSSRLHLGEYRFDRGATFLMMPHLIEELFEMSGRSLDNYVEMQELTPLYSLHFGDMVFKPSRDREDTAAQIARLFPGDEQGYYRYLEEEDVKLDKVMPLLRRPFAGLTDYIRADVIRALPKLHLNDTVYGRLSRYFKDERLKQAFTFQSKYLGMSAWECPGTFTILSYLEHRYGLFHPKGGLNSVFEAMAQVISEHGGRVHTSRGVQRVITQGRKATGVVLDNGEQVDADHVVINADFASAMNQLFEPGVLRKYAPDQLAQKKYSCSAAMLYLGIDGAVDLEHHSVHFSADYHKNVDEITKFKTLSEDPSIYVHNPSVLDSTLAPAGKSALYILMPTPNLTGETDWEAKREQVKEQMLNRAEQIPQLQGLRDRIEEMSFFTPLDWEQQLDVYQGATFNLTHNLGQMMAFRPHNQFEEVDGVWLVGGGTHPGSGLPTIFESARISTSLIFKQDGVTRSTKMDAGSVLAGAEPS</sequence>
<dbReference type="PROSITE" id="PS00982">
    <property type="entry name" value="PHYTOENE_DH"/>
    <property type="match status" value="1"/>
</dbReference>
<gene>
    <name evidence="7" type="ORF">AR543_22780</name>
</gene>
<dbReference type="Pfam" id="PF01593">
    <property type="entry name" value="Amino_oxidase"/>
    <property type="match status" value="1"/>
</dbReference>
<dbReference type="EMBL" id="CP013023">
    <property type="protein sequence ID" value="ANF98539.1"/>
    <property type="molecule type" value="Genomic_DNA"/>
</dbReference>
<reference evidence="8" key="1">
    <citation type="submission" date="2015-10" db="EMBL/GenBank/DDBJ databases">
        <title>Genome of Paenibacillus bovis sp. nov.</title>
        <authorList>
            <person name="Wu Z."/>
            <person name="Gao C."/>
            <person name="Liu Z."/>
            <person name="Zheng H."/>
        </authorList>
    </citation>
    <scope>NUCLEOTIDE SEQUENCE [LARGE SCALE GENOMIC DNA]</scope>
    <source>
        <strain evidence="8">BD3526</strain>
    </source>
</reference>
<dbReference type="InterPro" id="IPR036188">
    <property type="entry name" value="FAD/NAD-bd_sf"/>
</dbReference>
<evidence type="ECO:0000256" key="3">
    <source>
        <dbReference type="ARBA" id="ARBA00023002"/>
    </source>
</evidence>
<evidence type="ECO:0000313" key="8">
    <source>
        <dbReference type="Proteomes" id="UP000078148"/>
    </source>
</evidence>
<comment type="similarity">
    <text evidence="4">Belongs to the carotenoid/retinoid oxidoreductase family. CrtN subfamily.</text>
</comment>
<comment type="pathway">
    <text evidence="1 5">Carotenoid biosynthesis.</text>
</comment>
<dbReference type="STRING" id="1616788.AR543_22780"/>
<evidence type="ECO:0000256" key="5">
    <source>
        <dbReference type="RuleBase" id="RU362075"/>
    </source>
</evidence>
<evidence type="ECO:0000313" key="7">
    <source>
        <dbReference type="EMBL" id="ANF98539.1"/>
    </source>
</evidence>
<keyword evidence="2 5" id="KW-0125">Carotenoid biosynthesis</keyword>
<dbReference type="Proteomes" id="UP000078148">
    <property type="component" value="Chromosome"/>
</dbReference>
<feature type="domain" description="Amine oxidase" evidence="6">
    <location>
        <begin position="18"/>
        <end position="486"/>
    </location>
</feature>
<evidence type="ECO:0000256" key="1">
    <source>
        <dbReference type="ARBA" id="ARBA00004829"/>
    </source>
</evidence>
<dbReference type="GO" id="GO:0016117">
    <property type="term" value="P:carotenoid biosynthetic process"/>
    <property type="evidence" value="ECO:0007669"/>
    <property type="project" value="UniProtKB-KW"/>
</dbReference>
<dbReference type="PANTHER" id="PTHR43734">
    <property type="entry name" value="PHYTOENE DESATURASE"/>
    <property type="match status" value="1"/>
</dbReference>
<reference evidence="7 8" key="2">
    <citation type="journal article" date="2016" name="Int. J. Syst. Evol. Microbiol.">
        <title>Paenibacillus bovis sp. nov., isolated from raw yak (Bos grunniens) milk.</title>
        <authorList>
            <person name="Gao C."/>
            <person name="Han J."/>
            <person name="Liu Z."/>
            <person name="Xu X."/>
            <person name="Hang F."/>
            <person name="Wu Z."/>
        </authorList>
    </citation>
    <scope>NUCLEOTIDE SEQUENCE [LARGE SCALE GENOMIC DNA]</scope>
    <source>
        <strain evidence="7 8">BD3526</strain>
    </source>
</reference>
<dbReference type="Gene3D" id="3.50.50.60">
    <property type="entry name" value="FAD/NAD(P)-binding domain"/>
    <property type="match status" value="2"/>
</dbReference>
<proteinExistence type="inferred from homology"/>
<keyword evidence="3 5" id="KW-0560">Oxidoreductase</keyword>
<evidence type="ECO:0000259" key="6">
    <source>
        <dbReference type="Pfam" id="PF01593"/>
    </source>
</evidence>
<evidence type="ECO:0000256" key="4">
    <source>
        <dbReference type="ARBA" id="ARBA00038322"/>
    </source>
</evidence>
<protein>
    <submittedName>
        <fullName evidence="7">Phytoene desaturase</fullName>
    </submittedName>
</protein>
<evidence type="ECO:0000256" key="2">
    <source>
        <dbReference type="ARBA" id="ARBA00022746"/>
    </source>
</evidence>
<keyword evidence="8" id="KW-1185">Reference proteome</keyword>